<feature type="domain" description="Phospholipid/glycerol acyltransferase" evidence="4">
    <location>
        <begin position="44"/>
        <end position="163"/>
    </location>
</feature>
<evidence type="ECO:0000313" key="5">
    <source>
        <dbReference type="EMBL" id="WAX55663.1"/>
    </source>
</evidence>
<keyword evidence="1" id="KW-0808">Transferase</keyword>
<keyword evidence="3" id="KW-0472">Membrane</keyword>
<evidence type="ECO:0000256" key="3">
    <source>
        <dbReference type="SAM" id="Phobius"/>
    </source>
</evidence>
<dbReference type="SUPFAM" id="SSF69593">
    <property type="entry name" value="Glycerol-3-phosphate (1)-acyltransferase"/>
    <property type="match status" value="1"/>
</dbReference>
<gene>
    <name evidence="5" type="ORF">M6B22_14065</name>
</gene>
<protein>
    <submittedName>
        <fullName evidence="5">1-acyl-sn-glycerol-3-phosphate acyltransferase</fullName>
    </submittedName>
</protein>
<sequence length="246" mass="27390">MSRLHKPKAGFWIRLCVVLIYPLAGLLYRIRWRGLDRVPAAGGVILALNHISHIDTLLMARMIWQSGRVPRFMIKASLFHKPVTGPIFRGSKQIPVYRGTGDAARSLREAVTALERGEAVVIYPEGTITRDPAKWPMLGKTGIARLALLCPDVPVIPIGQWGAQQRPFSPLRLIRRPTSSVSVGKPVELGRFRSAEPSADTLREMTDTIMAAIRDEVAELRGEAAPREFFRPTRNYVDRPGALPQS</sequence>
<dbReference type="Pfam" id="PF01553">
    <property type="entry name" value="Acyltransferase"/>
    <property type="match status" value="1"/>
</dbReference>
<evidence type="ECO:0000256" key="1">
    <source>
        <dbReference type="ARBA" id="ARBA00022679"/>
    </source>
</evidence>
<dbReference type="RefSeq" id="WP_269442182.1">
    <property type="nucleotide sequence ID" value="NZ_CP097463.1"/>
</dbReference>
<dbReference type="PANTHER" id="PTHR10434">
    <property type="entry name" value="1-ACYL-SN-GLYCEROL-3-PHOSPHATE ACYLTRANSFERASE"/>
    <property type="match status" value="1"/>
</dbReference>
<name>A0ABY7JVF4_9ACTN</name>
<feature type="transmembrane region" description="Helical" evidence="3">
    <location>
        <begin position="12"/>
        <end position="30"/>
    </location>
</feature>
<keyword evidence="6" id="KW-1185">Reference proteome</keyword>
<dbReference type="PANTHER" id="PTHR10434:SF55">
    <property type="entry name" value="POSSIBLE ACYLTRANSFERASE"/>
    <property type="match status" value="1"/>
</dbReference>
<keyword evidence="3" id="KW-1133">Transmembrane helix</keyword>
<dbReference type="GO" id="GO:0016746">
    <property type="term" value="F:acyltransferase activity"/>
    <property type="evidence" value="ECO:0007669"/>
    <property type="project" value="UniProtKB-KW"/>
</dbReference>
<dbReference type="Proteomes" id="UP001164693">
    <property type="component" value="Chromosome"/>
</dbReference>
<organism evidence="5 6">
    <name type="scientific">Jatrophihabitans cynanchi</name>
    <dbReference type="NCBI Taxonomy" id="2944128"/>
    <lineage>
        <taxon>Bacteria</taxon>
        <taxon>Bacillati</taxon>
        <taxon>Actinomycetota</taxon>
        <taxon>Actinomycetes</taxon>
        <taxon>Jatrophihabitantales</taxon>
        <taxon>Jatrophihabitantaceae</taxon>
        <taxon>Jatrophihabitans</taxon>
    </lineage>
</organism>
<evidence type="ECO:0000313" key="6">
    <source>
        <dbReference type="Proteomes" id="UP001164693"/>
    </source>
</evidence>
<proteinExistence type="predicted"/>
<accession>A0ABY7JVF4</accession>
<keyword evidence="2 5" id="KW-0012">Acyltransferase</keyword>
<dbReference type="InterPro" id="IPR002123">
    <property type="entry name" value="Plipid/glycerol_acylTrfase"/>
</dbReference>
<reference evidence="5" key="1">
    <citation type="submission" date="2022-05" db="EMBL/GenBank/DDBJ databases">
        <title>Jatrophihabitans sp. SB3-54 whole genome sequence.</title>
        <authorList>
            <person name="Suh M.K."/>
            <person name="Eom M.K."/>
            <person name="Kim J.S."/>
            <person name="Kim H.S."/>
            <person name="Do H.E."/>
            <person name="Shin Y.K."/>
            <person name="Lee J.-S."/>
        </authorList>
    </citation>
    <scope>NUCLEOTIDE SEQUENCE</scope>
    <source>
        <strain evidence="5">SB3-54</strain>
    </source>
</reference>
<dbReference type="SMART" id="SM00563">
    <property type="entry name" value="PlsC"/>
    <property type="match status" value="1"/>
</dbReference>
<dbReference type="EMBL" id="CP097463">
    <property type="protein sequence ID" value="WAX55663.1"/>
    <property type="molecule type" value="Genomic_DNA"/>
</dbReference>
<evidence type="ECO:0000259" key="4">
    <source>
        <dbReference type="SMART" id="SM00563"/>
    </source>
</evidence>
<dbReference type="CDD" id="cd07989">
    <property type="entry name" value="LPLAT_AGPAT-like"/>
    <property type="match status" value="1"/>
</dbReference>
<evidence type="ECO:0000256" key="2">
    <source>
        <dbReference type="ARBA" id="ARBA00023315"/>
    </source>
</evidence>
<keyword evidence="3" id="KW-0812">Transmembrane</keyword>